<organism evidence="2 3">
    <name type="scientific">Enterobacter cloacae</name>
    <dbReference type="NCBI Taxonomy" id="550"/>
    <lineage>
        <taxon>Bacteria</taxon>
        <taxon>Pseudomonadati</taxon>
        <taxon>Pseudomonadota</taxon>
        <taxon>Gammaproteobacteria</taxon>
        <taxon>Enterobacterales</taxon>
        <taxon>Enterobacteriaceae</taxon>
        <taxon>Enterobacter</taxon>
        <taxon>Enterobacter cloacae complex</taxon>
    </lineage>
</organism>
<reference evidence="2 3" key="1">
    <citation type="submission" date="2018-04" db="EMBL/GenBank/DDBJ databases">
        <title>Genome sequencing reveals highly heavy metal resistance and biotechnology application of the novel Enterobacter cloacae amazonensis isolated from wastewater river in Manaus - Amazonas.</title>
        <authorList>
            <person name="Astolfi M.C.T."/>
            <person name="Carvalho E.B.D.S."/>
            <person name="Lacerda L.B."/>
            <person name="Pinto M.V."/>
            <person name="Nogueira V.B."/>
            <person name="Barros A.M."/>
            <person name="Astolfi-Filho S."/>
        </authorList>
    </citation>
    <scope>NUCLEOTIDE SEQUENCE [LARGE SCALE GENOMIC DNA]</scope>
    <source>
        <strain evidence="3">amazonensis</strain>
    </source>
</reference>
<sequence length="295" mass="32491">MPALKVSFTQALTAQQNVRQQMTQVAQQLEQLPPINDPQIPDLNGNILSVHNHANYYLSDIVVRMDSLYSEVIKFGDELDSTVANIRSELNGPDGQEYLTKAQGQIKQLLSDSTPLSASLNDFNEVVISFNNDITTDSRNLLADQQRAQQLLAADRARLEALNAQLNALKAELESKKRMEIIIGIFTFGIGAAIMELTGYVQSTEQAIAQAQQETGMLYQEIGQLGATSDALNALTKGTAILCGLTQSLQYGWQTVTADLSEVTQQQVTADFLIVSVNTVQANWREVMRTVEQLQ</sequence>
<evidence type="ECO:0000313" key="2">
    <source>
        <dbReference type="EMBL" id="PTM36226.1"/>
    </source>
</evidence>
<dbReference type="AlphaFoldDB" id="A0A2T4Y224"/>
<protein>
    <recommendedName>
        <fullName evidence="4">HBL/NHE enterotoxin family protein</fullName>
    </recommendedName>
</protein>
<proteinExistence type="predicted"/>
<dbReference type="EMBL" id="PZPP01000009">
    <property type="protein sequence ID" value="PTM36226.1"/>
    <property type="molecule type" value="Genomic_DNA"/>
</dbReference>
<accession>A0A2T4Y224</accession>
<dbReference type="RefSeq" id="WP_108089908.1">
    <property type="nucleotide sequence ID" value="NZ_PZPP01000009.1"/>
</dbReference>
<gene>
    <name evidence="2" type="ORF">DA103_07580</name>
</gene>
<dbReference type="CDD" id="cd21116">
    <property type="entry name" value="ClyA-like"/>
    <property type="match status" value="1"/>
</dbReference>
<evidence type="ECO:0000313" key="3">
    <source>
        <dbReference type="Proteomes" id="UP000241614"/>
    </source>
</evidence>
<keyword evidence="1" id="KW-0175">Coiled coil</keyword>
<evidence type="ECO:0000256" key="1">
    <source>
        <dbReference type="SAM" id="Coils"/>
    </source>
</evidence>
<dbReference type="SUPFAM" id="SSF58100">
    <property type="entry name" value="Bacterial hemolysins"/>
    <property type="match status" value="1"/>
</dbReference>
<name>A0A2T4Y224_ENTCL</name>
<evidence type="ECO:0008006" key="4">
    <source>
        <dbReference type="Google" id="ProtNLM"/>
    </source>
</evidence>
<feature type="coiled-coil region" evidence="1">
    <location>
        <begin position="145"/>
        <end position="214"/>
    </location>
</feature>
<dbReference type="Proteomes" id="UP000241614">
    <property type="component" value="Unassembled WGS sequence"/>
</dbReference>
<dbReference type="Gene3D" id="1.20.1170.10">
    <property type="match status" value="1"/>
</dbReference>
<comment type="caution">
    <text evidence="2">The sequence shown here is derived from an EMBL/GenBank/DDBJ whole genome shotgun (WGS) entry which is preliminary data.</text>
</comment>